<dbReference type="VEuPathDB" id="FungiDB:H257_13963"/>
<dbReference type="Proteomes" id="UP000266643">
    <property type="component" value="Unassembled WGS sequence"/>
</dbReference>
<dbReference type="EMBL" id="QUTE01021782">
    <property type="protein sequence ID" value="RHY83182.1"/>
    <property type="molecule type" value="Genomic_DNA"/>
</dbReference>
<comment type="caution">
    <text evidence="4">The sequence shown here is derived from an EMBL/GenBank/DDBJ whole genome shotgun (WGS) entry which is preliminary data.</text>
</comment>
<dbReference type="GO" id="GO:0008081">
    <property type="term" value="F:phosphoric diester hydrolase activity"/>
    <property type="evidence" value="ECO:0007669"/>
    <property type="project" value="InterPro"/>
</dbReference>
<dbReference type="InterPro" id="IPR030395">
    <property type="entry name" value="GP_PDE_dom"/>
</dbReference>
<dbReference type="AlphaFoldDB" id="A0A397CJ73"/>
<proteinExistence type="predicted"/>
<evidence type="ECO:0000259" key="3">
    <source>
        <dbReference type="PROSITE" id="PS51704"/>
    </source>
</evidence>
<evidence type="ECO:0000313" key="4">
    <source>
        <dbReference type="EMBL" id="RHY46350.1"/>
    </source>
</evidence>
<sequence length="309" mass="34857">MIEFDVQLSRDRVPVIYHDFFLHAKLGHRVLHATMMSKMGLHDLTLAQLNQVEWRHCSQPNPSRLRSLLRKHWLSILALAQPPPPSFVSPMQALCDAFPTLRLAFDHVPLHVGFNIEIKYPADNSTRHLTALPSFEVLSFSLKLAQIFKVQLNAYVDAILDVVMAFGRSRHVVFSCFAPDVCVLLRAKQSTYRVYFLTCGVDVEHLVWDTRCIALNHAVAFSQVEQLHGIVTNSDPLLDKPALIPAIKNNTQLDVFTWGDHNTSHAHVQRQKKHGVDGVISDNIGDLTLRDGKPRPREVGSMADDTGRL</sequence>
<keyword evidence="1" id="KW-0378">Hydrolase</keyword>
<dbReference type="Gene3D" id="3.20.20.190">
    <property type="entry name" value="Phosphatidylinositol (PI) phosphodiesterase"/>
    <property type="match status" value="1"/>
</dbReference>
<accession>A0A397CJ73</accession>
<dbReference type="PANTHER" id="PTHR22958">
    <property type="entry name" value="GLYCEROPHOSPHORYL DIESTER PHOSPHODIESTERASE"/>
    <property type="match status" value="1"/>
</dbReference>
<dbReference type="Pfam" id="PF03009">
    <property type="entry name" value="GDPD"/>
    <property type="match status" value="1"/>
</dbReference>
<evidence type="ECO:0000313" key="7">
    <source>
        <dbReference type="Proteomes" id="UP000266643"/>
    </source>
</evidence>
<dbReference type="InterPro" id="IPR051578">
    <property type="entry name" value="GDPD"/>
</dbReference>
<name>A0A397CJ73_APHAT</name>
<feature type="region of interest" description="Disordered" evidence="2">
    <location>
        <begin position="290"/>
        <end position="309"/>
    </location>
</feature>
<dbReference type="SUPFAM" id="SSF51695">
    <property type="entry name" value="PLC-like phosphodiesterases"/>
    <property type="match status" value="1"/>
</dbReference>
<dbReference type="InterPro" id="IPR017946">
    <property type="entry name" value="PLC-like_Pdiesterase_TIM-brl"/>
</dbReference>
<dbReference type="EMBL" id="QUTD01008402">
    <property type="protein sequence ID" value="RHY46350.1"/>
    <property type="molecule type" value="Genomic_DNA"/>
</dbReference>
<gene>
    <name evidence="4" type="ORF">DYB30_008954</name>
    <name evidence="5" type="ORF">DYB31_011022</name>
</gene>
<evidence type="ECO:0000256" key="1">
    <source>
        <dbReference type="ARBA" id="ARBA00022801"/>
    </source>
</evidence>
<protein>
    <recommendedName>
        <fullName evidence="3">GP-PDE domain-containing protein</fullName>
    </recommendedName>
</protein>
<dbReference type="Proteomes" id="UP000266196">
    <property type="component" value="Unassembled WGS sequence"/>
</dbReference>
<reference evidence="6 7" key="1">
    <citation type="submission" date="2018-08" db="EMBL/GenBank/DDBJ databases">
        <title>Aphanomyces genome sequencing and annotation.</title>
        <authorList>
            <person name="Minardi D."/>
            <person name="Oidtmann B."/>
            <person name="Van Der Giezen M."/>
            <person name="Studholme D.J."/>
        </authorList>
    </citation>
    <scope>NUCLEOTIDE SEQUENCE [LARGE SCALE GENOMIC DNA]</scope>
    <source>
        <strain evidence="5 6">197901</strain>
        <strain evidence="4 7">D2</strain>
    </source>
</reference>
<dbReference type="PROSITE" id="PS51704">
    <property type="entry name" value="GP_PDE"/>
    <property type="match status" value="1"/>
</dbReference>
<dbReference type="PANTHER" id="PTHR22958:SF1">
    <property type="entry name" value="GLYCEROPHOSPHOCHOLINE PHOSPHODIESTERASE GPCPD1"/>
    <property type="match status" value="1"/>
</dbReference>
<dbReference type="GO" id="GO:0046475">
    <property type="term" value="P:glycerophospholipid catabolic process"/>
    <property type="evidence" value="ECO:0007669"/>
    <property type="project" value="TreeGrafter"/>
</dbReference>
<evidence type="ECO:0000256" key="2">
    <source>
        <dbReference type="SAM" id="MobiDB-lite"/>
    </source>
</evidence>
<organism evidence="4 7">
    <name type="scientific">Aphanomyces astaci</name>
    <name type="common">Crayfish plague agent</name>
    <dbReference type="NCBI Taxonomy" id="112090"/>
    <lineage>
        <taxon>Eukaryota</taxon>
        <taxon>Sar</taxon>
        <taxon>Stramenopiles</taxon>
        <taxon>Oomycota</taxon>
        <taxon>Saprolegniomycetes</taxon>
        <taxon>Saprolegniales</taxon>
        <taxon>Verrucalvaceae</taxon>
        <taxon>Aphanomyces</taxon>
    </lineage>
</organism>
<feature type="domain" description="GP-PDE" evidence="3">
    <location>
        <begin position="1"/>
        <end position="291"/>
    </location>
</feature>
<evidence type="ECO:0000313" key="5">
    <source>
        <dbReference type="EMBL" id="RHY83182.1"/>
    </source>
</evidence>
<evidence type="ECO:0000313" key="6">
    <source>
        <dbReference type="Proteomes" id="UP000266196"/>
    </source>
</evidence>